<accession>A0A7W6GP91</accession>
<comment type="caution">
    <text evidence="3">The sequence shown here is derived from an EMBL/GenBank/DDBJ whole genome shotgun (WGS) entry which is preliminary data.</text>
</comment>
<name>A0A7W6GP91_9SPHN</name>
<dbReference type="Proteomes" id="UP000552757">
    <property type="component" value="Unassembled WGS sequence"/>
</dbReference>
<evidence type="ECO:0000313" key="3">
    <source>
        <dbReference type="EMBL" id="MBB3982143.1"/>
    </source>
</evidence>
<comment type="similarity">
    <text evidence="1">Belongs to the short-chain dehydrogenases/reductases (SDR) family.</text>
</comment>
<dbReference type="GO" id="GO:0016491">
    <property type="term" value="F:oxidoreductase activity"/>
    <property type="evidence" value="ECO:0007669"/>
    <property type="project" value="UniProtKB-KW"/>
</dbReference>
<dbReference type="PANTHER" id="PTHR43639:SF1">
    <property type="entry name" value="SHORT-CHAIN DEHYDROGENASE_REDUCTASE FAMILY PROTEIN"/>
    <property type="match status" value="1"/>
</dbReference>
<evidence type="ECO:0000313" key="4">
    <source>
        <dbReference type="Proteomes" id="UP000552757"/>
    </source>
</evidence>
<dbReference type="InterPro" id="IPR036291">
    <property type="entry name" value="NAD(P)-bd_dom_sf"/>
</dbReference>
<dbReference type="Pfam" id="PF13561">
    <property type="entry name" value="adh_short_C2"/>
    <property type="match status" value="1"/>
</dbReference>
<evidence type="ECO:0008006" key="5">
    <source>
        <dbReference type="Google" id="ProtNLM"/>
    </source>
</evidence>
<dbReference type="InterPro" id="IPR002347">
    <property type="entry name" value="SDR_fam"/>
</dbReference>
<sequence length="254" mass="26766">MPHSRGAVLVTGAARRLGRMIALAAARDGWDVAIHVHNPGVDAEQTGDAIRAMGRQAVVVVADLGDADDVRALVGNAAQAMGRAITGLVNCASHFAWDDSKTLNADRFATHMAVNSLAPMLLAAELMRLLPDDAEASVVNILDFKLSNPDRDFLSYTLSKYALAGATEVLARDFAPRGRVNAVAPGYILPAPDQPVATFETLSARTPMGRRAAAEDVAAAAAFLLGNASVTGQKLTVDCGLHMMSRDHDVGRED</sequence>
<protein>
    <recommendedName>
        <fullName evidence="5">SDR family oxidoreductase</fullName>
    </recommendedName>
</protein>
<evidence type="ECO:0000256" key="1">
    <source>
        <dbReference type="ARBA" id="ARBA00006484"/>
    </source>
</evidence>
<keyword evidence="2" id="KW-0560">Oxidoreductase</keyword>
<dbReference type="PANTHER" id="PTHR43639">
    <property type="entry name" value="OXIDOREDUCTASE, SHORT-CHAIN DEHYDROGENASE/REDUCTASE FAMILY (AFU_ORTHOLOGUE AFUA_5G02870)"/>
    <property type="match status" value="1"/>
</dbReference>
<dbReference type="PRINTS" id="PR00081">
    <property type="entry name" value="GDHRDH"/>
</dbReference>
<dbReference type="Gene3D" id="3.40.50.720">
    <property type="entry name" value="NAD(P)-binding Rossmann-like Domain"/>
    <property type="match status" value="1"/>
</dbReference>
<gene>
    <name evidence="3" type="ORF">GGR44_001802</name>
</gene>
<keyword evidence="4" id="KW-1185">Reference proteome</keyword>
<evidence type="ECO:0000256" key="2">
    <source>
        <dbReference type="ARBA" id="ARBA00023002"/>
    </source>
</evidence>
<reference evidence="3 4" key="1">
    <citation type="submission" date="2020-08" db="EMBL/GenBank/DDBJ databases">
        <title>Genomic Encyclopedia of Type Strains, Phase IV (KMG-IV): sequencing the most valuable type-strain genomes for metagenomic binning, comparative biology and taxonomic classification.</title>
        <authorList>
            <person name="Goeker M."/>
        </authorList>
    </citation>
    <scope>NUCLEOTIDE SEQUENCE [LARGE SCALE GENOMIC DNA]</scope>
    <source>
        <strain evidence="3 4">DSM 29348</strain>
    </source>
</reference>
<organism evidence="3 4">
    <name type="scientific">Sphingobium fontiphilum</name>
    <dbReference type="NCBI Taxonomy" id="944425"/>
    <lineage>
        <taxon>Bacteria</taxon>
        <taxon>Pseudomonadati</taxon>
        <taxon>Pseudomonadota</taxon>
        <taxon>Alphaproteobacteria</taxon>
        <taxon>Sphingomonadales</taxon>
        <taxon>Sphingomonadaceae</taxon>
        <taxon>Sphingobium</taxon>
    </lineage>
</organism>
<dbReference type="RefSeq" id="WP_183955195.1">
    <property type="nucleotide sequence ID" value="NZ_JACIEB010000003.1"/>
</dbReference>
<dbReference type="SUPFAM" id="SSF51735">
    <property type="entry name" value="NAD(P)-binding Rossmann-fold domains"/>
    <property type="match status" value="1"/>
</dbReference>
<proteinExistence type="inferred from homology"/>
<dbReference type="EMBL" id="JACIEB010000003">
    <property type="protein sequence ID" value="MBB3982143.1"/>
    <property type="molecule type" value="Genomic_DNA"/>
</dbReference>
<dbReference type="AlphaFoldDB" id="A0A7W6GP91"/>